<accession>A0AAN1SET4</accession>
<evidence type="ECO:0008006" key="4">
    <source>
        <dbReference type="Google" id="ProtNLM"/>
    </source>
</evidence>
<sequence length="187" mass="20444">MKTKPVQQLTLSALLIALSVLIPLVMPRIVIGPASFTLASHVPLFVAMFFSPKMSMVVALGTSFGFLLTAPFIIALRALSHLLFAVLGSLYLQKRPQIVNHPKKFQLYNLMIAMIHAVAEVIVVAAFFLLGGSPQVSYDTSMFTLLFAFIGIGGVIHSLVDYNIAYFIVKTLSKSFPVPIFKKASNK</sequence>
<evidence type="ECO:0000313" key="2">
    <source>
        <dbReference type="EMBL" id="BAK93684.1"/>
    </source>
</evidence>
<organism evidence="2 3">
    <name type="scientific">Tetragenococcus halophilus (strain DSM 20338 / JCM 20259 / NCIMB 9735 / NBRC 12172)</name>
    <name type="common">Pediococcus halophilus</name>
    <dbReference type="NCBI Taxonomy" id="945021"/>
    <lineage>
        <taxon>Bacteria</taxon>
        <taxon>Bacillati</taxon>
        <taxon>Bacillota</taxon>
        <taxon>Bacilli</taxon>
        <taxon>Lactobacillales</taxon>
        <taxon>Enterococcaceae</taxon>
        <taxon>Tetragenococcus</taxon>
    </lineage>
</organism>
<keyword evidence="1" id="KW-0472">Membrane</keyword>
<dbReference type="AlphaFoldDB" id="A0AAN1SET4"/>
<evidence type="ECO:0000313" key="3">
    <source>
        <dbReference type="Proteomes" id="UP000002663"/>
    </source>
</evidence>
<name>A0AAN1SET4_TETHN</name>
<evidence type="ECO:0000256" key="1">
    <source>
        <dbReference type="SAM" id="Phobius"/>
    </source>
</evidence>
<dbReference type="EMBL" id="AP012046">
    <property type="protein sequence ID" value="BAK93684.1"/>
    <property type="molecule type" value="Genomic_DNA"/>
</dbReference>
<feature type="transmembrane region" description="Helical" evidence="1">
    <location>
        <begin position="63"/>
        <end position="87"/>
    </location>
</feature>
<dbReference type="Proteomes" id="UP000002663">
    <property type="component" value="Chromosome"/>
</dbReference>
<keyword evidence="1" id="KW-1133">Transmembrane helix</keyword>
<proteinExistence type="predicted"/>
<gene>
    <name evidence="2" type="ordered locus">TEH_03570</name>
</gene>
<dbReference type="KEGG" id="thl:TEH_03570"/>
<protein>
    <recommendedName>
        <fullName evidence="4">Niacin transporter NiaX</fullName>
    </recommendedName>
</protein>
<dbReference type="RefSeq" id="WP_014123753.1">
    <property type="nucleotide sequence ID" value="NC_016052.1"/>
</dbReference>
<feature type="transmembrane region" description="Helical" evidence="1">
    <location>
        <begin position="142"/>
        <end position="169"/>
    </location>
</feature>
<feature type="transmembrane region" description="Helical" evidence="1">
    <location>
        <begin position="107"/>
        <end position="130"/>
    </location>
</feature>
<keyword evidence="1" id="KW-0812">Transmembrane</keyword>
<reference evidence="2 3" key="1">
    <citation type="submission" date="2011-01" db="EMBL/GenBank/DDBJ databases">
        <title>Whole genome sequence of Tetragenococcus halophilus NBRC 12172.</title>
        <authorList>
            <person name="Nakazawa H."/>
            <person name="Omata S."/>
            <person name="Koga C."/>
            <person name="Watanabe Y."/>
            <person name="Katano Y."/>
            <person name="Ito N."/>
            <person name="Tsukatani N."/>
            <person name="Ankai A."/>
            <person name="Oguchi A."/>
            <person name="Fukui S."/>
            <person name="Yashiro I."/>
            <person name="Kamata S."/>
            <person name="Hashimoto Y."/>
            <person name="Yamazaki J."/>
            <person name="Taguchi H."/>
            <person name="Tanaka A."/>
            <person name="Koyama T."/>
            <person name="Ichige A."/>
            <person name="Hanya Y."/>
            <person name="Tanikawa S."/>
            <person name="Yamazaki S."/>
            <person name="Fujita N."/>
        </authorList>
    </citation>
    <scope>NUCLEOTIDE SEQUENCE [LARGE SCALE GENOMIC DNA]</scope>
    <source>
        <strain evidence="3">DSM 20338 / JCM 20259 / NCIMB 9735 / NBRC 12172</strain>
    </source>
</reference>